<reference evidence="2" key="1">
    <citation type="submission" date="2022-10" db="EMBL/GenBank/DDBJ databases">
        <title>The complete genomes of actinobacterial strains from the NBC collection.</title>
        <authorList>
            <person name="Joergensen T.S."/>
            <person name="Alvarez Arevalo M."/>
            <person name="Sterndorff E.B."/>
            <person name="Faurdal D."/>
            <person name="Vuksanovic O."/>
            <person name="Mourched A.-S."/>
            <person name="Charusanti P."/>
            <person name="Shaw S."/>
            <person name="Blin K."/>
            <person name="Weber T."/>
        </authorList>
    </citation>
    <scope>NUCLEOTIDE SEQUENCE</scope>
    <source>
        <strain evidence="2">NBC_00093</strain>
    </source>
</reference>
<dbReference type="EMBL" id="CP108222">
    <property type="protein sequence ID" value="WTT18525.1"/>
    <property type="molecule type" value="Genomic_DNA"/>
</dbReference>
<evidence type="ECO:0008006" key="3">
    <source>
        <dbReference type="Google" id="ProtNLM"/>
    </source>
</evidence>
<feature type="compositionally biased region" description="Pro residues" evidence="1">
    <location>
        <begin position="91"/>
        <end position="100"/>
    </location>
</feature>
<evidence type="ECO:0000313" key="2">
    <source>
        <dbReference type="EMBL" id="WTT18525.1"/>
    </source>
</evidence>
<evidence type="ECO:0000256" key="1">
    <source>
        <dbReference type="SAM" id="MobiDB-lite"/>
    </source>
</evidence>
<sequence>MSPAARTPYAARRAVWFRVLVLLLALLVPGTAAHCGAAESVVMGSTAAEYDVHDTAVRPPGRYGHRHVVPLRPAPRPPSARHPMATAGHPFPVPPRPMPRAPRSVVLRC</sequence>
<proteinExistence type="predicted"/>
<name>A0AAU2A2B4_9ACTN</name>
<dbReference type="AlphaFoldDB" id="A0AAU2A2B4"/>
<protein>
    <recommendedName>
        <fullName evidence="3">Secreted protein</fullName>
    </recommendedName>
</protein>
<feature type="region of interest" description="Disordered" evidence="1">
    <location>
        <begin position="57"/>
        <end position="104"/>
    </location>
</feature>
<accession>A0AAU2A2B4</accession>
<organism evidence="2">
    <name type="scientific">Streptomyces sp. NBC_00093</name>
    <dbReference type="NCBI Taxonomy" id="2975649"/>
    <lineage>
        <taxon>Bacteria</taxon>
        <taxon>Bacillati</taxon>
        <taxon>Actinomycetota</taxon>
        <taxon>Actinomycetes</taxon>
        <taxon>Kitasatosporales</taxon>
        <taxon>Streptomycetaceae</taxon>
        <taxon>Streptomyces</taxon>
    </lineage>
</organism>
<gene>
    <name evidence="2" type="ORF">OHA22_24810</name>
</gene>